<dbReference type="Pfam" id="PF22768">
    <property type="entry name" value="SPP1_Dit"/>
    <property type="match status" value="1"/>
</dbReference>
<dbReference type="RefSeq" id="WP_154502559.1">
    <property type="nucleotide sequence ID" value="NZ_VUMN01000002.1"/>
</dbReference>
<evidence type="ECO:0000313" key="2">
    <source>
        <dbReference type="EMBL" id="MSS57652.1"/>
    </source>
</evidence>
<keyword evidence="3" id="KW-1185">Reference proteome</keyword>
<feature type="domain" description="Siphovirus-type tail component C-terminal" evidence="1">
    <location>
        <begin position="182"/>
        <end position="288"/>
    </location>
</feature>
<name>A0A7X2NQG3_9FIRM</name>
<accession>A0A7X2NQG3</accession>
<gene>
    <name evidence="2" type="ORF">FYJ51_01840</name>
</gene>
<comment type="caution">
    <text evidence="2">The sequence shown here is derived from an EMBL/GenBank/DDBJ whole genome shotgun (WGS) entry which is preliminary data.</text>
</comment>
<organism evidence="2 3">
    <name type="scientific">Stecheria intestinalis</name>
    <dbReference type="NCBI Taxonomy" id="2606630"/>
    <lineage>
        <taxon>Bacteria</taxon>
        <taxon>Bacillati</taxon>
        <taxon>Bacillota</taxon>
        <taxon>Erysipelotrichia</taxon>
        <taxon>Erysipelotrichales</taxon>
        <taxon>Erysipelotrichaceae</taxon>
        <taxon>Stecheria</taxon>
    </lineage>
</organism>
<evidence type="ECO:0000313" key="3">
    <source>
        <dbReference type="Proteomes" id="UP000461880"/>
    </source>
</evidence>
<dbReference type="EMBL" id="VUMN01000002">
    <property type="protein sequence ID" value="MSS57652.1"/>
    <property type="molecule type" value="Genomic_DNA"/>
</dbReference>
<sequence length="291" mass="32515">MGNRVITCENQFNIKGIFSEKSFPFLLSDADGLYQMAASVNLSSNTMNDGAVYHSSALKKRNIVLTLSDVGDHTEHRAFLNELFVPKSSGVLTLDEGSEHRKIEYYVESMKSTGLDAYRSYTISLICPDPYFYDLEDSEVTMSSFLPSFYFTHYFKSAKEEFGYRQKEKIQTIYNEVGIGGTGMKIEITCNGDVKNPSITRVESTQSITVGTSSKPLNLVAGDRVIITTYDADKQVYLVHEGITTKINQYLSEDSYFIQLEKGTNSIGYSAAAGVDNMIVKITYKIRYASA</sequence>
<reference evidence="2 3" key="1">
    <citation type="submission" date="2019-08" db="EMBL/GenBank/DDBJ databases">
        <title>In-depth cultivation of the pig gut microbiome towards novel bacterial diversity and tailored functional studies.</title>
        <authorList>
            <person name="Wylensek D."/>
            <person name="Hitch T.C.A."/>
            <person name="Clavel T."/>
        </authorList>
    </citation>
    <scope>NUCLEOTIDE SEQUENCE [LARGE SCALE GENOMIC DNA]</scope>
    <source>
        <strain evidence="2 3">Oil+RF-744-GAM-WT-6</strain>
    </source>
</reference>
<protein>
    <submittedName>
        <fullName evidence="2">Phage tail family protein</fullName>
    </submittedName>
</protein>
<dbReference type="Proteomes" id="UP000461880">
    <property type="component" value="Unassembled WGS sequence"/>
</dbReference>
<dbReference type="AlphaFoldDB" id="A0A7X2NQG3"/>
<evidence type="ECO:0000259" key="1">
    <source>
        <dbReference type="Pfam" id="PF22768"/>
    </source>
</evidence>
<proteinExistence type="predicted"/>
<dbReference type="InterPro" id="IPR054738">
    <property type="entry name" value="Siphovirus-type_tail_C"/>
</dbReference>